<comment type="caution">
    <text evidence="5">The sequence shown here is derived from an EMBL/GenBank/DDBJ whole genome shotgun (WGS) entry which is preliminary data.</text>
</comment>
<organism evidence="5 6">
    <name type="scientific">Candidatus Scatosoma pullistercoris</name>
    <dbReference type="NCBI Taxonomy" id="2840934"/>
    <lineage>
        <taxon>Bacteria</taxon>
        <taxon>Bacillati</taxon>
        <taxon>Bacillota</taxon>
        <taxon>Clostridia</taxon>
        <taxon>Candidatus Scatosoma</taxon>
    </lineage>
</organism>
<feature type="domain" description="Sporulation protein YpeB PepSY1 and PepSY2" evidence="3">
    <location>
        <begin position="370"/>
        <end position="555"/>
    </location>
</feature>
<dbReference type="Pfam" id="PF14620">
    <property type="entry name" value="YPEB_PepSY1-2"/>
    <property type="match status" value="1"/>
</dbReference>
<keyword evidence="2" id="KW-0472">Membrane</keyword>
<accession>A0A9D1MEG9</accession>
<dbReference type="InterPro" id="IPR048402">
    <property type="entry name" value="YpeB_N"/>
</dbReference>
<reference evidence="5" key="2">
    <citation type="journal article" date="2021" name="PeerJ">
        <title>Extensive microbial diversity within the chicken gut microbiome revealed by metagenomics and culture.</title>
        <authorList>
            <person name="Gilroy R."/>
            <person name="Ravi A."/>
            <person name="Getino M."/>
            <person name="Pursley I."/>
            <person name="Horton D.L."/>
            <person name="Alikhan N.F."/>
            <person name="Baker D."/>
            <person name="Gharbi K."/>
            <person name="Hall N."/>
            <person name="Watson M."/>
            <person name="Adriaenssens E.M."/>
            <person name="Foster-Nyarko E."/>
            <person name="Jarju S."/>
            <person name="Secka A."/>
            <person name="Antonio M."/>
            <person name="Oren A."/>
            <person name="Chaudhuri R.R."/>
            <person name="La Ragione R."/>
            <person name="Hildebrand F."/>
            <person name="Pallen M.J."/>
        </authorList>
    </citation>
    <scope>NUCLEOTIDE SEQUENCE</scope>
    <source>
        <strain evidence="5">11687</strain>
    </source>
</reference>
<sequence length="632" mass="71595">MEKKENDIAKNISSGAEKVENIAERAREQAEKVRKAAEKKAEEKAAVRKTREKNRESKEKAAAKKRVDAALAREARKAKKAEAEAARKAKKEEERAKRMEKKLQMKAKRQEHAAKMREKRAERRAERMARKELLRSETAAQRIERMERERAEKLALKKQKREQAYNLKLERRDARLQKREQKLKDRQHRRETRRTPGFGGWLAAVISLGVITLALTAVVTLGAIDMAAMNSAMTSAYRGTLYELVGIMETVDADLSKVRVSASPYQQSVLFTDILLQTRLAESSLERFPLTAEADANVTSFINRTADYSQSMLEKLRAGGSITRADEARMETLYQTNHKVREELNRLATHLSDKDMEAFMKAKNENAVSESFRNLENLTLEDAESPLEENIPEESGKTKTAGEEITSVRAEELCLEYFRDYSIDRADYAGETSSESLATYNFFLYDNRGRQIFSRISKADGALVGFEFYESCTEKNFDVERSKAIAEDYLAALGYENMTAVWVNESGTQAIFHFAYEADGAVYYSDMVKVKVCESKGKVVGLNAVAFLSNHHTREGVTTSISLEAAQEKLHDGLKVESSRLAVIPVADREVATYEFLCDYEGETYFIYVDANTGEEVRILNVLNSSQGRILL</sequence>
<feature type="transmembrane region" description="Helical" evidence="2">
    <location>
        <begin position="198"/>
        <end position="224"/>
    </location>
</feature>
<evidence type="ECO:0000259" key="4">
    <source>
        <dbReference type="Pfam" id="PF20769"/>
    </source>
</evidence>
<dbReference type="GO" id="GO:0009847">
    <property type="term" value="P:spore germination"/>
    <property type="evidence" value="ECO:0007669"/>
    <property type="project" value="InterPro"/>
</dbReference>
<evidence type="ECO:0000313" key="5">
    <source>
        <dbReference type="EMBL" id="HIU58680.1"/>
    </source>
</evidence>
<feature type="compositionally biased region" description="Basic and acidic residues" evidence="1">
    <location>
        <begin position="17"/>
        <end position="46"/>
    </location>
</feature>
<dbReference type="EMBL" id="DVMZ01000029">
    <property type="protein sequence ID" value="HIU58680.1"/>
    <property type="molecule type" value="Genomic_DNA"/>
</dbReference>
<dbReference type="Pfam" id="PF20769">
    <property type="entry name" value="YPEB_N"/>
    <property type="match status" value="1"/>
</dbReference>
<feature type="domain" description="Sporulation protein YpeB N-terminal" evidence="4">
    <location>
        <begin position="231"/>
        <end position="356"/>
    </location>
</feature>
<gene>
    <name evidence="5" type="ORF">IAC57_01125</name>
</gene>
<name>A0A9D1MEG9_9FIRM</name>
<proteinExistence type="predicted"/>
<reference evidence="5" key="1">
    <citation type="submission" date="2020-10" db="EMBL/GenBank/DDBJ databases">
        <authorList>
            <person name="Gilroy R."/>
        </authorList>
    </citation>
    <scope>NUCLEOTIDE SEQUENCE</scope>
    <source>
        <strain evidence="5">11687</strain>
    </source>
</reference>
<evidence type="ECO:0000259" key="3">
    <source>
        <dbReference type="Pfam" id="PF14620"/>
    </source>
</evidence>
<evidence type="ECO:0000256" key="2">
    <source>
        <dbReference type="SAM" id="Phobius"/>
    </source>
</evidence>
<dbReference type="AlphaFoldDB" id="A0A9D1MEG9"/>
<dbReference type="Proteomes" id="UP000824081">
    <property type="component" value="Unassembled WGS sequence"/>
</dbReference>
<evidence type="ECO:0000313" key="6">
    <source>
        <dbReference type="Proteomes" id="UP000824081"/>
    </source>
</evidence>
<keyword evidence="2" id="KW-1133">Transmembrane helix</keyword>
<keyword evidence="2" id="KW-0812">Transmembrane</keyword>
<evidence type="ECO:0000256" key="1">
    <source>
        <dbReference type="SAM" id="MobiDB-lite"/>
    </source>
</evidence>
<feature type="region of interest" description="Disordered" evidence="1">
    <location>
        <begin position="1"/>
        <end position="114"/>
    </location>
</feature>
<dbReference type="InterPro" id="IPR014239">
    <property type="entry name" value="YpeB_PepSY1-2"/>
</dbReference>
<feature type="compositionally biased region" description="Basic and acidic residues" evidence="1">
    <location>
        <begin position="53"/>
        <end position="114"/>
    </location>
</feature>
<protein>
    <submittedName>
        <fullName evidence="5">Germination protein YpeB</fullName>
    </submittedName>
</protein>